<dbReference type="HOGENOM" id="CLU_2148477_0_0_1"/>
<sequence length="105" mass="11950">MGNRLSGLWCKKTTTLNITNNDNEKQHQQQQRQQEQPFESSDKKQTYQRALEEDSSKLKPEMKVNAQLPIVKMTDFSDSSTNGVGVLSPASTLIENFHKKNHSNS</sequence>
<organism evidence="2 3">
    <name type="scientific">Drosophila willistoni</name>
    <name type="common">Fruit fly</name>
    <dbReference type="NCBI Taxonomy" id="7260"/>
    <lineage>
        <taxon>Eukaryota</taxon>
        <taxon>Metazoa</taxon>
        <taxon>Ecdysozoa</taxon>
        <taxon>Arthropoda</taxon>
        <taxon>Hexapoda</taxon>
        <taxon>Insecta</taxon>
        <taxon>Pterygota</taxon>
        <taxon>Neoptera</taxon>
        <taxon>Endopterygota</taxon>
        <taxon>Diptera</taxon>
        <taxon>Brachycera</taxon>
        <taxon>Muscomorpha</taxon>
        <taxon>Ephydroidea</taxon>
        <taxon>Drosophilidae</taxon>
        <taxon>Drosophila</taxon>
        <taxon>Sophophora</taxon>
    </lineage>
</organism>
<proteinExistence type="predicted"/>
<dbReference type="AlphaFoldDB" id="B4MXD1"/>
<evidence type="ECO:0000313" key="2">
    <source>
        <dbReference type="EMBL" id="EDW76700.2"/>
    </source>
</evidence>
<feature type="non-terminal residue" evidence="2">
    <location>
        <position position="105"/>
    </location>
</feature>
<reference evidence="2 3" key="1">
    <citation type="journal article" date="2007" name="Nature">
        <title>Evolution of genes and genomes on the Drosophila phylogeny.</title>
        <authorList>
            <consortium name="Drosophila 12 Genomes Consortium"/>
            <person name="Clark A.G."/>
            <person name="Eisen M.B."/>
            <person name="Smith D.R."/>
            <person name="Bergman C.M."/>
            <person name="Oliver B."/>
            <person name="Markow T.A."/>
            <person name="Kaufman T.C."/>
            <person name="Kellis M."/>
            <person name="Gelbart W."/>
            <person name="Iyer V.N."/>
            <person name="Pollard D.A."/>
            <person name="Sackton T.B."/>
            <person name="Larracuente A.M."/>
            <person name="Singh N.D."/>
            <person name="Abad J.P."/>
            <person name="Abt D.N."/>
            <person name="Adryan B."/>
            <person name="Aguade M."/>
            <person name="Akashi H."/>
            <person name="Anderson W.W."/>
            <person name="Aquadro C.F."/>
            <person name="Ardell D.H."/>
            <person name="Arguello R."/>
            <person name="Artieri C.G."/>
            <person name="Barbash D.A."/>
            <person name="Barker D."/>
            <person name="Barsanti P."/>
            <person name="Batterham P."/>
            <person name="Batzoglou S."/>
            <person name="Begun D."/>
            <person name="Bhutkar A."/>
            <person name="Blanco E."/>
            <person name="Bosak S.A."/>
            <person name="Bradley R.K."/>
            <person name="Brand A.D."/>
            <person name="Brent M.R."/>
            <person name="Brooks A.N."/>
            <person name="Brown R.H."/>
            <person name="Butlin R.K."/>
            <person name="Caggese C."/>
            <person name="Calvi B.R."/>
            <person name="Bernardo de Carvalho A."/>
            <person name="Caspi A."/>
            <person name="Castrezana S."/>
            <person name="Celniker S.E."/>
            <person name="Chang J.L."/>
            <person name="Chapple C."/>
            <person name="Chatterji S."/>
            <person name="Chinwalla A."/>
            <person name="Civetta A."/>
            <person name="Clifton S.W."/>
            <person name="Comeron J.M."/>
            <person name="Costello J.C."/>
            <person name="Coyne J.A."/>
            <person name="Daub J."/>
            <person name="David R.G."/>
            <person name="Delcher A.L."/>
            <person name="Delehaunty K."/>
            <person name="Do C.B."/>
            <person name="Ebling H."/>
            <person name="Edwards K."/>
            <person name="Eickbush T."/>
            <person name="Evans J.D."/>
            <person name="Filipski A."/>
            <person name="Findeiss S."/>
            <person name="Freyhult E."/>
            <person name="Fulton L."/>
            <person name="Fulton R."/>
            <person name="Garcia A.C."/>
            <person name="Gardiner A."/>
            <person name="Garfield D.A."/>
            <person name="Garvin B.E."/>
            <person name="Gibson G."/>
            <person name="Gilbert D."/>
            <person name="Gnerre S."/>
            <person name="Godfrey J."/>
            <person name="Good R."/>
            <person name="Gotea V."/>
            <person name="Gravely B."/>
            <person name="Greenberg A.J."/>
            <person name="Griffiths-Jones S."/>
            <person name="Gross S."/>
            <person name="Guigo R."/>
            <person name="Gustafson E.A."/>
            <person name="Haerty W."/>
            <person name="Hahn M.W."/>
            <person name="Halligan D.L."/>
            <person name="Halpern A.L."/>
            <person name="Halter G.M."/>
            <person name="Han M.V."/>
            <person name="Heger A."/>
            <person name="Hillier L."/>
            <person name="Hinrichs A.S."/>
            <person name="Holmes I."/>
            <person name="Hoskins R.A."/>
            <person name="Hubisz M.J."/>
            <person name="Hultmark D."/>
            <person name="Huntley M.A."/>
            <person name="Jaffe D.B."/>
            <person name="Jagadeeshan S."/>
            <person name="Jeck W.R."/>
            <person name="Johnson J."/>
            <person name="Jones C.D."/>
            <person name="Jordan W.C."/>
            <person name="Karpen G.H."/>
            <person name="Kataoka E."/>
            <person name="Keightley P.D."/>
            <person name="Kheradpour P."/>
            <person name="Kirkness E.F."/>
            <person name="Koerich L.B."/>
            <person name="Kristiansen K."/>
            <person name="Kudrna D."/>
            <person name="Kulathinal R.J."/>
            <person name="Kumar S."/>
            <person name="Kwok R."/>
            <person name="Lander E."/>
            <person name="Langley C.H."/>
            <person name="Lapoint R."/>
            <person name="Lazzaro B.P."/>
            <person name="Lee S.J."/>
            <person name="Levesque L."/>
            <person name="Li R."/>
            <person name="Lin C.F."/>
            <person name="Lin M.F."/>
            <person name="Lindblad-Toh K."/>
            <person name="Llopart A."/>
            <person name="Long M."/>
            <person name="Low L."/>
            <person name="Lozovsky E."/>
            <person name="Lu J."/>
            <person name="Luo M."/>
            <person name="Machado C.A."/>
            <person name="Makalowski W."/>
            <person name="Marzo M."/>
            <person name="Matsuda M."/>
            <person name="Matzkin L."/>
            <person name="McAllister B."/>
            <person name="McBride C.S."/>
            <person name="McKernan B."/>
            <person name="McKernan K."/>
            <person name="Mendez-Lago M."/>
            <person name="Minx P."/>
            <person name="Mollenhauer M.U."/>
            <person name="Montooth K."/>
            <person name="Mount S.M."/>
            <person name="Mu X."/>
            <person name="Myers E."/>
            <person name="Negre B."/>
            <person name="Newfeld S."/>
            <person name="Nielsen R."/>
            <person name="Noor M.A."/>
            <person name="O'Grady P."/>
            <person name="Pachter L."/>
            <person name="Papaceit M."/>
            <person name="Parisi M.J."/>
            <person name="Parisi M."/>
            <person name="Parts L."/>
            <person name="Pedersen J.S."/>
            <person name="Pesole G."/>
            <person name="Phillippy A.M."/>
            <person name="Ponting C.P."/>
            <person name="Pop M."/>
            <person name="Porcelli D."/>
            <person name="Powell J.R."/>
            <person name="Prohaska S."/>
            <person name="Pruitt K."/>
            <person name="Puig M."/>
            <person name="Quesneville H."/>
            <person name="Ram K.R."/>
            <person name="Rand D."/>
            <person name="Rasmussen M.D."/>
            <person name="Reed L.K."/>
            <person name="Reenan R."/>
            <person name="Reily A."/>
            <person name="Remington K.A."/>
            <person name="Rieger T.T."/>
            <person name="Ritchie M.G."/>
            <person name="Robin C."/>
            <person name="Rogers Y.H."/>
            <person name="Rohde C."/>
            <person name="Rozas J."/>
            <person name="Rubenfield M.J."/>
            <person name="Ruiz A."/>
            <person name="Russo S."/>
            <person name="Salzberg S.L."/>
            <person name="Sanchez-Gracia A."/>
            <person name="Saranga D.J."/>
            <person name="Sato H."/>
            <person name="Schaeffer S.W."/>
            <person name="Schatz M.C."/>
            <person name="Schlenke T."/>
            <person name="Schwartz R."/>
            <person name="Segarra C."/>
            <person name="Singh R.S."/>
            <person name="Sirot L."/>
            <person name="Sirota M."/>
            <person name="Sisneros N.B."/>
            <person name="Smith C.D."/>
            <person name="Smith T.F."/>
            <person name="Spieth J."/>
            <person name="Stage D.E."/>
            <person name="Stark A."/>
            <person name="Stephan W."/>
            <person name="Strausberg R.L."/>
            <person name="Strempel S."/>
            <person name="Sturgill D."/>
            <person name="Sutton G."/>
            <person name="Sutton G.G."/>
            <person name="Tao W."/>
            <person name="Teichmann S."/>
            <person name="Tobari Y.N."/>
            <person name="Tomimura Y."/>
            <person name="Tsolas J.M."/>
            <person name="Valente V.L."/>
            <person name="Venter E."/>
            <person name="Venter J.C."/>
            <person name="Vicario S."/>
            <person name="Vieira F.G."/>
            <person name="Vilella A.J."/>
            <person name="Villasante A."/>
            <person name="Walenz B."/>
            <person name="Wang J."/>
            <person name="Wasserman M."/>
            <person name="Watts T."/>
            <person name="Wilson D."/>
            <person name="Wilson R.K."/>
            <person name="Wing R.A."/>
            <person name="Wolfner M.F."/>
            <person name="Wong A."/>
            <person name="Wong G.K."/>
            <person name="Wu C.I."/>
            <person name="Wu G."/>
            <person name="Yamamoto D."/>
            <person name="Yang H.P."/>
            <person name="Yang S.P."/>
            <person name="Yorke J.A."/>
            <person name="Yoshida K."/>
            <person name="Zdobnov E."/>
            <person name="Zhang P."/>
            <person name="Zhang Y."/>
            <person name="Zimin A.V."/>
            <person name="Baldwin J."/>
            <person name="Abdouelleil A."/>
            <person name="Abdulkadir J."/>
            <person name="Abebe A."/>
            <person name="Abera B."/>
            <person name="Abreu J."/>
            <person name="Acer S.C."/>
            <person name="Aftuck L."/>
            <person name="Alexander A."/>
            <person name="An P."/>
            <person name="Anderson E."/>
            <person name="Anderson S."/>
            <person name="Arachi H."/>
            <person name="Azer M."/>
            <person name="Bachantsang P."/>
            <person name="Barry A."/>
            <person name="Bayul T."/>
            <person name="Berlin A."/>
            <person name="Bessette D."/>
            <person name="Bloom T."/>
            <person name="Blye J."/>
            <person name="Boguslavskiy L."/>
            <person name="Bonnet C."/>
            <person name="Boukhgalter B."/>
            <person name="Bourzgui I."/>
            <person name="Brown A."/>
            <person name="Cahill P."/>
            <person name="Channer S."/>
            <person name="Cheshatsang Y."/>
            <person name="Chuda L."/>
            <person name="Citroen M."/>
            <person name="Collymore A."/>
            <person name="Cooke P."/>
            <person name="Costello M."/>
            <person name="D'Aco K."/>
            <person name="Daza R."/>
            <person name="De Haan G."/>
            <person name="DeGray S."/>
            <person name="DeMaso C."/>
            <person name="Dhargay N."/>
            <person name="Dooley K."/>
            <person name="Dooley E."/>
            <person name="Doricent M."/>
            <person name="Dorje P."/>
            <person name="Dorjee K."/>
            <person name="Dupes A."/>
            <person name="Elong R."/>
            <person name="Falk J."/>
            <person name="Farina A."/>
            <person name="Faro S."/>
            <person name="Ferguson D."/>
            <person name="Fisher S."/>
            <person name="Foley C.D."/>
            <person name="Franke A."/>
            <person name="Friedrich D."/>
            <person name="Gadbois L."/>
            <person name="Gearin G."/>
            <person name="Gearin C.R."/>
            <person name="Giannoukos G."/>
            <person name="Goode T."/>
            <person name="Graham J."/>
            <person name="Grandbois E."/>
            <person name="Grewal S."/>
            <person name="Gyaltsen K."/>
            <person name="Hafez N."/>
            <person name="Hagos B."/>
            <person name="Hall J."/>
            <person name="Henson C."/>
            <person name="Hollinger A."/>
            <person name="Honan T."/>
            <person name="Huard M.D."/>
            <person name="Hughes L."/>
            <person name="Hurhula B."/>
            <person name="Husby M.E."/>
            <person name="Kamat A."/>
            <person name="Kanga B."/>
            <person name="Kashin S."/>
            <person name="Khazanovich D."/>
            <person name="Kisner P."/>
            <person name="Lance K."/>
            <person name="Lara M."/>
            <person name="Lee W."/>
            <person name="Lennon N."/>
            <person name="Letendre F."/>
            <person name="LeVine R."/>
            <person name="Lipovsky A."/>
            <person name="Liu X."/>
            <person name="Liu J."/>
            <person name="Liu S."/>
            <person name="Lokyitsang T."/>
            <person name="Lokyitsang Y."/>
            <person name="Lubonja R."/>
            <person name="Lui A."/>
            <person name="MacDonald P."/>
            <person name="Magnisalis V."/>
            <person name="Maru K."/>
            <person name="Matthews C."/>
            <person name="McCusker W."/>
            <person name="McDonough S."/>
            <person name="Mehta T."/>
            <person name="Meldrim J."/>
            <person name="Meneus L."/>
            <person name="Mihai O."/>
            <person name="Mihalev A."/>
            <person name="Mihova T."/>
            <person name="Mittelman R."/>
            <person name="Mlenga V."/>
            <person name="Montmayeur A."/>
            <person name="Mulrain L."/>
            <person name="Navidi A."/>
            <person name="Naylor J."/>
            <person name="Negash T."/>
            <person name="Nguyen T."/>
            <person name="Nguyen N."/>
            <person name="Nicol R."/>
            <person name="Norbu C."/>
            <person name="Norbu N."/>
            <person name="Novod N."/>
            <person name="O'Neill B."/>
            <person name="Osman S."/>
            <person name="Markiewicz E."/>
            <person name="Oyono O.L."/>
            <person name="Patti C."/>
            <person name="Phunkhang P."/>
            <person name="Pierre F."/>
            <person name="Priest M."/>
            <person name="Raghuraman S."/>
            <person name="Rege F."/>
            <person name="Reyes R."/>
            <person name="Rise C."/>
            <person name="Rogov P."/>
            <person name="Ross K."/>
            <person name="Ryan E."/>
            <person name="Settipalli S."/>
            <person name="Shea T."/>
            <person name="Sherpa N."/>
            <person name="Shi L."/>
            <person name="Shih D."/>
            <person name="Sparrow T."/>
            <person name="Spaulding J."/>
            <person name="Stalker J."/>
            <person name="Stange-Thomann N."/>
            <person name="Stavropoulos S."/>
            <person name="Stone C."/>
            <person name="Strader C."/>
            <person name="Tesfaye S."/>
            <person name="Thomson T."/>
            <person name="Thoulutsang Y."/>
            <person name="Thoulutsang D."/>
            <person name="Topham K."/>
            <person name="Topping I."/>
            <person name="Tsamla T."/>
            <person name="Vassiliev H."/>
            <person name="Vo A."/>
            <person name="Wangchuk T."/>
            <person name="Wangdi T."/>
            <person name="Weiand M."/>
            <person name="Wilkinson J."/>
            <person name="Wilson A."/>
            <person name="Yadav S."/>
            <person name="Young G."/>
            <person name="Yu Q."/>
            <person name="Zembek L."/>
            <person name="Zhong D."/>
            <person name="Zimmer A."/>
            <person name="Zwirko Z."/>
            <person name="Jaffe D.B."/>
            <person name="Alvarez P."/>
            <person name="Brockman W."/>
            <person name="Butler J."/>
            <person name="Chin C."/>
            <person name="Gnerre S."/>
            <person name="Grabherr M."/>
            <person name="Kleber M."/>
            <person name="Mauceli E."/>
            <person name="MacCallum I."/>
        </authorList>
    </citation>
    <scope>NUCLEOTIDE SEQUENCE [LARGE SCALE GENOMIC DNA]</scope>
    <source>
        <strain evidence="3">Tucson 14030-0811.24</strain>
    </source>
</reference>
<evidence type="ECO:0000256" key="1">
    <source>
        <dbReference type="SAM" id="MobiDB-lite"/>
    </source>
</evidence>
<keyword evidence="3" id="KW-1185">Reference proteome</keyword>
<gene>
    <name evidence="2" type="primary">Dwil\GK19913</name>
    <name evidence="2" type="ORF">Dwil_GK19913</name>
</gene>
<dbReference type="EMBL" id="CH963876">
    <property type="protein sequence ID" value="EDW76700.2"/>
    <property type="molecule type" value="Genomic_DNA"/>
</dbReference>
<evidence type="ECO:0000313" key="3">
    <source>
        <dbReference type="Proteomes" id="UP000007798"/>
    </source>
</evidence>
<name>B4MXD1_DROWI</name>
<feature type="compositionally biased region" description="Basic and acidic residues" evidence="1">
    <location>
        <begin position="40"/>
        <end position="61"/>
    </location>
</feature>
<feature type="region of interest" description="Disordered" evidence="1">
    <location>
        <begin position="19"/>
        <end position="61"/>
    </location>
</feature>
<dbReference type="OrthoDB" id="8068429at2759"/>
<dbReference type="Proteomes" id="UP000007798">
    <property type="component" value="Unassembled WGS sequence"/>
</dbReference>
<accession>B4MXD1</accession>
<protein>
    <submittedName>
        <fullName evidence="2">Uncharacterized protein</fullName>
    </submittedName>
</protein>
<dbReference type="InParanoid" id="B4MXD1"/>